<keyword evidence="2" id="KW-1185">Reference proteome</keyword>
<accession>A0ABQ4TW15</accession>
<protein>
    <submittedName>
        <fullName evidence="1">Uncharacterized protein</fullName>
    </submittedName>
</protein>
<comment type="caution">
    <text evidence="1">The sequence shown here is derived from an EMBL/GenBank/DDBJ whole genome shotgun (WGS) entry which is preliminary data.</text>
</comment>
<evidence type="ECO:0000313" key="1">
    <source>
        <dbReference type="EMBL" id="GJE57785.1"/>
    </source>
</evidence>
<evidence type="ECO:0000313" key="2">
    <source>
        <dbReference type="Proteomes" id="UP001055101"/>
    </source>
</evidence>
<dbReference type="Proteomes" id="UP001055101">
    <property type="component" value="Unassembled WGS sequence"/>
</dbReference>
<dbReference type="RefSeq" id="WP_147814081.1">
    <property type="nucleotide sequence ID" value="NZ_BPRA01000030.1"/>
</dbReference>
<name>A0ABQ4TW15_9HYPH</name>
<proteinExistence type="predicted"/>
<dbReference type="EMBL" id="BPRA01000030">
    <property type="protein sequence ID" value="GJE57785.1"/>
    <property type="molecule type" value="Genomic_DNA"/>
</dbReference>
<sequence length="80" mass="9166">MYRVMEYRRRRGPGQSLFGPRVHTAQYASRSEAGRTAEAEAGRFAHHGYNGEQDYWWGWNEADETGLVFVVETDPTSKIA</sequence>
<gene>
    <name evidence="1" type="ORF">EKPJFOCH_4305</name>
</gene>
<reference evidence="1" key="2">
    <citation type="submission" date="2021-08" db="EMBL/GenBank/DDBJ databases">
        <authorList>
            <person name="Tani A."/>
            <person name="Ola A."/>
            <person name="Ogura Y."/>
            <person name="Katsura K."/>
            <person name="Hayashi T."/>
        </authorList>
    </citation>
    <scope>NUCLEOTIDE SEQUENCE</scope>
    <source>
        <strain evidence="1">DSM 23674</strain>
    </source>
</reference>
<reference evidence="1" key="1">
    <citation type="journal article" date="2021" name="Front. Microbiol.">
        <title>Comprehensive Comparative Genomics and Phenotyping of Methylobacterium Species.</title>
        <authorList>
            <person name="Alessa O."/>
            <person name="Ogura Y."/>
            <person name="Fujitani Y."/>
            <person name="Takami H."/>
            <person name="Hayashi T."/>
            <person name="Sahin N."/>
            <person name="Tani A."/>
        </authorList>
    </citation>
    <scope>NUCLEOTIDE SEQUENCE</scope>
    <source>
        <strain evidence="1">DSM 23674</strain>
    </source>
</reference>
<organism evidence="1 2">
    <name type="scientific">Methylobacterium thuringiense</name>
    <dbReference type="NCBI Taxonomy" id="1003091"/>
    <lineage>
        <taxon>Bacteria</taxon>
        <taxon>Pseudomonadati</taxon>
        <taxon>Pseudomonadota</taxon>
        <taxon>Alphaproteobacteria</taxon>
        <taxon>Hyphomicrobiales</taxon>
        <taxon>Methylobacteriaceae</taxon>
        <taxon>Methylobacterium</taxon>
    </lineage>
</organism>